<gene>
    <name evidence="5" type="ORF">B0F90DRAFT_1780513</name>
</gene>
<evidence type="ECO:0000259" key="4">
    <source>
        <dbReference type="PROSITE" id="PS50837"/>
    </source>
</evidence>
<reference evidence="5" key="1">
    <citation type="journal article" date="2022" name="New Phytol.">
        <title>Evolutionary transition to the ectomycorrhizal habit in the genomes of a hyperdiverse lineage of mushroom-forming fungi.</title>
        <authorList>
            <person name="Looney B."/>
            <person name="Miyauchi S."/>
            <person name="Morin E."/>
            <person name="Drula E."/>
            <person name="Courty P.E."/>
            <person name="Kohler A."/>
            <person name="Kuo A."/>
            <person name="LaButti K."/>
            <person name="Pangilinan J."/>
            <person name="Lipzen A."/>
            <person name="Riley R."/>
            <person name="Andreopoulos W."/>
            <person name="He G."/>
            <person name="Johnson J."/>
            <person name="Nolan M."/>
            <person name="Tritt A."/>
            <person name="Barry K.W."/>
            <person name="Grigoriev I.V."/>
            <person name="Nagy L.G."/>
            <person name="Hibbett D."/>
            <person name="Henrissat B."/>
            <person name="Matheny P.B."/>
            <person name="Labbe J."/>
            <person name="Martin F.M."/>
        </authorList>
    </citation>
    <scope>NUCLEOTIDE SEQUENCE</scope>
    <source>
        <strain evidence="5">BPL690</strain>
    </source>
</reference>
<evidence type="ECO:0000256" key="1">
    <source>
        <dbReference type="ARBA" id="ARBA00022737"/>
    </source>
</evidence>
<dbReference type="AlphaFoldDB" id="A0AAD4QJ29"/>
<dbReference type="Proteomes" id="UP001203297">
    <property type="component" value="Unassembled WGS sequence"/>
</dbReference>
<dbReference type="PROSITE" id="PS50837">
    <property type="entry name" value="NACHT"/>
    <property type="match status" value="1"/>
</dbReference>
<feature type="compositionally biased region" description="Basic and acidic residues" evidence="3">
    <location>
        <begin position="288"/>
        <end position="302"/>
    </location>
</feature>
<name>A0AAD4QJ29_9AGAM</name>
<keyword evidence="1" id="KW-0677">Repeat</keyword>
<keyword evidence="2" id="KW-0175">Coiled coil</keyword>
<evidence type="ECO:0000313" key="5">
    <source>
        <dbReference type="EMBL" id="KAI0291070.1"/>
    </source>
</evidence>
<comment type="caution">
    <text evidence="5">The sequence shown here is derived from an EMBL/GenBank/DDBJ whole genome shotgun (WGS) entry which is preliminary data.</text>
</comment>
<dbReference type="EMBL" id="WTXG01000179">
    <property type="protein sequence ID" value="KAI0291070.1"/>
    <property type="molecule type" value="Genomic_DNA"/>
</dbReference>
<evidence type="ECO:0000313" key="6">
    <source>
        <dbReference type="Proteomes" id="UP001203297"/>
    </source>
</evidence>
<evidence type="ECO:0000256" key="2">
    <source>
        <dbReference type="SAM" id="Coils"/>
    </source>
</evidence>
<sequence>MTDIIVKIMVEVLGILAIATKEMRQGSTKAYLKKVVGRTDIEDALGRLDKLTHDEVLMATAQVLKLAHSVNDKVNIIIDDGKEAKATSKEVKVIMQQTENKVDEAKRNQLQQDLRKWLSPPDPSTNHNIARASHHSGTASWFFQGSIFKEWKSRGPLLWVHGKPGSGKSILCSTIIQDIEAMCEAGIAFMAYFYFDFRDANKQNRHNLLTSLLTQLSTRSNHTCDILSNLYSSHNNGGRQPSDDVLIHCLKLMLSIPNQGPVYIVLDALDECPNTSGMPSPREQVYGNRDRPAQLPRQCRDL</sequence>
<proteinExistence type="predicted"/>
<dbReference type="InterPro" id="IPR056884">
    <property type="entry name" value="NPHP3-like_N"/>
</dbReference>
<dbReference type="SUPFAM" id="SSF52540">
    <property type="entry name" value="P-loop containing nucleoside triphosphate hydrolases"/>
    <property type="match status" value="1"/>
</dbReference>
<dbReference type="Pfam" id="PF24883">
    <property type="entry name" value="NPHP3_N"/>
    <property type="match status" value="1"/>
</dbReference>
<feature type="coiled-coil region" evidence="2">
    <location>
        <begin position="88"/>
        <end position="115"/>
    </location>
</feature>
<dbReference type="PANTHER" id="PTHR10039:SF16">
    <property type="entry name" value="GPI INOSITOL-DEACYLASE"/>
    <property type="match status" value="1"/>
</dbReference>
<evidence type="ECO:0000256" key="3">
    <source>
        <dbReference type="SAM" id="MobiDB-lite"/>
    </source>
</evidence>
<feature type="domain" description="NACHT" evidence="4">
    <location>
        <begin position="156"/>
        <end position="271"/>
    </location>
</feature>
<dbReference type="InterPro" id="IPR007111">
    <property type="entry name" value="NACHT_NTPase"/>
</dbReference>
<keyword evidence="6" id="KW-1185">Reference proteome</keyword>
<accession>A0AAD4QJ29</accession>
<protein>
    <recommendedName>
        <fullName evidence="4">NACHT domain-containing protein</fullName>
    </recommendedName>
</protein>
<dbReference type="InterPro" id="IPR027417">
    <property type="entry name" value="P-loop_NTPase"/>
</dbReference>
<organism evidence="5 6">
    <name type="scientific">Multifurca ochricompacta</name>
    <dbReference type="NCBI Taxonomy" id="376703"/>
    <lineage>
        <taxon>Eukaryota</taxon>
        <taxon>Fungi</taxon>
        <taxon>Dikarya</taxon>
        <taxon>Basidiomycota</taxon>
        <taxon>Agaricomycotina</taxon>
        <taxon>Agaricomycetes</taxon>
        <taxon>Russulales</taxon>
        <taxon>Russulaceae</taxon>
        <taxon>Multifurca</taxon>
    </lineage>
</organism>
<feature type="region of interest" description="Disordered" evidence="3">
    <location>
        <begin position="277"/>
        <end position="302"/>
    </location>
</feature>
<dbReference type="Gene3D" id="3.40.50.300">
    <property type="entry name" value="P-loop containing nucleotide triphosphate hydrolases"/>
    <property type="match status" value="1"/>
</dbReference>
<dbReference type="PANTHER" id="PTHR10039">
    <property type="entry name" value="AMELOGENIN"/>
    <property type="match status" value="1"/>
</dbReference>